<proteinExistence type="predicted"/>
<protein>
    <submittedName>
        <fullName evidence="1">Uncharacterized protein</fullName>
    </submittedName>
</protein>
<evidence type="ECO:0000313" key="2">
    <source>
        <dbReference type="Proteomes" id="UP000030832"/>
    </source>
</evidence>
<dbReference type="AlphaFoldDB" id="A0A0B0ID31"/>
<dbReference type="EMBL" id="JRJU01000009">
    <property type="protein sequence ID" value="KHF40473.1"/>
    <property type="molecule type" value="Genomic_DNA"/>
</dbReference>
<dbReference type="OrthoDB" id="2895215at2"/>
<accession>A0A0B0ID31</accession>
<dbReference type="Proteomes" id="UP000030832">
    <property type="component" value="Unassembled WGS sequence"/>
</dbReference>
<organism evidence="1 2">
    <name type="scientific">Halalkalibacter okhensis</name>
    <dbReference type="NCBI Taxonomy" id="333138"/>
    <lineage>
        <taxon>Bacteria</taxon>
        <taxon>Bacillati</taxon>
        <taxon>Bacillota</taxon>
        <taxon>Bacilli</taxon>
        <taxon>Bacillales</taxon>
        <taxon>Bacillaceae</taxon>
        <taxon>Halalkalibacter</taxon>
    </lineage>
</organism>
<sequence>MVAYDLTLDESRLNDSHKRIEGLPFVYDDKTIEEIGAFVKIDYVPSQGLKMINANQTLAYALQLKEL</sequence>
<dbReference type="RefSeq" id="WP_034628268.1">
    <property type="nucleotide sequence ID" value="NZ_JRJU01000009.1"/>
</dbReference>
<keyword evidence="2" id="KW-1185">Reference proteome</keyword>
<comment type="caution">
    <text evidence="1">The sequence shown here is derived from an EMBL/GenBank/DDBJ whole genome shotgun (WGS) entry which is preliminary data.</text>
</comment>
<dbReference type="eggNOG" id="ENOG5030DFB">
    <property type="taxonomic scope" value="Bacteria"/>
</dbReference>
<evidence type="ECO:0000313" key="1">
    <source>
        <dbReference type="EMBL" id="KHF40473.1"/>
    </source>
</evidence>
<name>A0A0B0ID31_9BACI</name>
<gene>
    <name evidence="1" type="ORF">LQ50_09395</name>
</gene>
<reference evidence="1 2" key="1">
    <citation type="submission" date="2014-09" db="EMBL/GenBank/DDBJ databases">
        <title>Genome sequencing and annotation of Bacillus Okhensis strain Kh10-101T.</title>
        <authorList>
            <person name="Prakash J.S."/>
        </authorList>
    </citation>
    <scope>NUCLEOTIDE SEQUENCE [LARGE SCALE GENOMIC DNA]</scope>
    <source>
        <strain evidence="2">Kh10-101T</strain>
    </source>
</reference>